<dbReference type="EMBL" id="QGKX02000996">
    <property type="protein sequence ID" value="KAF3555536.1"/>
    <property type="molecule type" value="Genomic_DNA"/>
</dbReference>
<evidence type="ECO:0000313" key="3">
    <source>
        <dbReference type="Proteomes" id="UP000712600"/>
    </source>
</evidence>
<comment type="caution">
    <text evidence="2">The sequence shown here is derived from an EMBL/GenBank/DDBJ whole genome shotgun (WGS) entry which is preliminary data.</text>
</comment>
<reference evidence="2" key="1">
    <citation type="submission" date="2019-12" db="EMBL/GenBank/DDBJ databases">
        <title>Genome sequencing and annotation of Brassica cretica.</title>
        <authorList>
            <person name="Studholme D.J."/>
            <person name="Sarris P."/>
        </authorList>
    </citation>
    <scope>NUCLEOTIDE SEQUENCE</scope>
    <source>
        <strain evidence="2">PFS-109/04</strain>
        <tissue evidence="2">Leaf</tissue>
    </source>
</reference>
<accession>A0A8S9QR52</accession>
<feature type="compositionally biased region" description="Polar residues" evidence="1">
    <location>
        <begin position="1"/>
        <end position="19"/>
    </location>
</feature>
<feature type="compositionally biased region" description="Basic and acidic residues" evidence="1">
    <location>
        <begin position="27"/>
        <end position="37"/>
    </location>
</feature>
<feature type="region of interest" description="Disordered" evidence="1">
    <location>
        <begin position="1"/>
        <end position="37"/>
    </location>
</feature>
<name>A0A8S9QR52_BRACR</name>
<evidence type="ECO:0000256" key="1">
    <source>
        <dbReference type="SAM" id="MobiDB-lite"/>
    </source>
</evidence>
<dbReference type="Proteomes" id="UP000712600">
    <property type="component" value="Unassembled WGS sequence"/>
</dbReference>
<feature type="region of interest" description="Disordered" evidence="1">
    <location>
        <begin position="231"/>
        <end position="250"/>
    </location>
</feature>
<sequence length="361" mass="39827">MGESGSNPWSINGGSSTRHGNVAPKVEFSDHSIDPEERDSYWTAKGEPKHHPPGIWCPASFCANPVEGFLSSSCPNGLDAIRSFCKVPESVEFRLPVVGEVAESLPDGYLTCFEVYLMQCHLWFPLPEIIVQLFSRFGLGFGTYGDNTTRSSAEQGDHSQLRVVLPCLDAVFHLCPSRQCICGRELHPHSKDHIGSKRDQSLSPSSGWLGHDYTPKRVRRAVALHRSRFQPDLPVEEQEDEPSMDGFVPCESPVERERLRNRKDKHIVVDDGEAELLGSNPPEAQGGSVKGPEYYQGGLLVMNRALDASIQEEPIPVSPDTVVAETGVPDETGELNQPVVPLTVDDYLVGESMTRYFDIDG</sequence>
<organism evidence="2 3">
    <name type="scientific">Brassica cretica</name>
    <name type="common">Mustard</name>
    <dbReference type="NCBI Taxonomy" id="69181"/>
    <lineage>
        <taxon>Eukaryota</taxon>
        <taxon>Viridiplantae</taxon>
        <taxon>Streptophyta</taxon>
        <taxon>Embryophyta</taxon>
        <taxon>Tracheophyta</taxon>
        <taxon>Spermatophyta</taxon>
        <taxon>Magnoliopsida</taxon>
        <taxon>eudicotyledons</taxon>
        <taxon>Gunneridae</taxon>
        <taxon>Pentapetalae</taxon>
        <taxon>rosids</taxon>
        <taxon>malvids</taxon>
        <taxon>Brassicales</taxon>
        <taxon>Brassicaceae</taxon>
        <taxon>Brassiceae</taxon>
        <taxon>Brassica</taxon>
    </lineage>
</organism>
<dbReference type="AlphaFoldDB" id="A0A8S9QR52"/>
<gene>
    <name evidence="2" type="ORF">F2Q69_00013431</name>
</gene>
<protein>
    <submittedName>
        <fullName evidence="2">Uncharacterized protein</fullName>
    </submittedName>
</protein>
<evidence type="ECO:0000313" key="2">
    <source>
        <dbReference type="EMBL" id="KAF3555536.1"/>
    </source>
</evidence>
<feature type="compositionally biased region" description="Acidic residues" evidence="1">
    <location>
        <begin position="234"/>
        <end position="243"/>
    </location>
</feature>
<proteinExistence type="predicted"/>